<keyword evidence="3 6" id="KW-0812">Transmembrane</keyword>
<feature type="transmembrane region" description="Helical" evidence="6">
    <location>
        <begin position="250"/>
        <end position="272"/>
    </location>
</feature>
<dbReference type="PANTHER" id="PTHR40277:SF1">
    <property type="entry name" value="BLL5419 PROTEIN"/>
    <property type="match status" value="1"/>
</dbReference>
<feature type="transmembrane region" description="Helical" evidence="6">
    <location>
        <begin position="121"/>
        <end position="146"/>
    </location>
</feature>
<evidence type="ECO:0000256" key="2">
    <source>
        <dbReference type="ARBA" id="ARBA00022475"/>
    </source>
</evidence>
<feature type="transmembrane region" description="Helical" evidence="6">
    <location>
        <begin position="217"/>
        <end position="238"/>
    </location>
</feature>
<keyword evidence="4 6" id="KW-1133">Transmembrane helix</keyword>
<dbReference type="EMBL" id="CP017708">
    <property type="protein sequence ID" value="AOY80057.1"/>
    <property type="molecule type" value="Genomic_DNA"/>
</dbReference>
<accession>A0A1D9FXG9</accession>
<evidence type="ECO:0000256" key="6">
    <source>
        <dbReference type="SAM" id="Phobius"/>
    </source>
</evidence>
<dbReference type="InterPro" id="IPR022791">
    <property type="entry name" value="L-PG_synthase/AglD"/>
</dbReference>
<reference evidence="8" key="1">
    <citation type="submission" date="2016-10" db="EMBL/GenBank/DDBJ databases">
        <title>Comparative genomics uncovers the prolific and rare metabolic potential of the cyanobacterial genus Moorea.</title>
        <authorList>
            <person name="Leao T."/>
            <person name="Castelao G."/>
            <person name="Korobeynikov A."/>
            <person name="Monroe E.A."/>
            <person name="Podell S."/>
            <person name="Glukhov E."/>
            <person name="Allen E."/>
            <person name="Gerwick W.H."/>
            <person name="Gerwick L."/>
        </authorList>
    </citation>
    <scope>NUCLEOTIDE SEQUENCE [LARGE SCALE GENOMIC DNA]</scope>
    <source>
        <strain evidence="8">JHB</strain>
    </source>
</reference>
<feature type="transmembrane region" description="Helical" evidence="6">
    <location>
        <begin position="81"/>
        <end position="101"/>
    </location>
</feature>
<evidence type="ECO:0000313" key="7">
    <source>
        <dbReference type="EMBL" id="AOY80057.1"/>
    </source>
</evidence>
<protein>
    <submittedName>
        <fullName evidence="7">Lysylphosphatidylglycerol synthase transmembrane domain-containing protein</fullName>
    </submittedName>
</protein>
<feature type="transmembrane region" description="Helical" evidence="6">
    <location>
        <begin position="153"/>
        <end position="175"/>
    </location>
</feature>
<organism evidence="7 8">
    <name type="scientific">Moorena producens (strain JHB)</name>
    <dbReference type="NCBI Taxonomy" id="1454205"/>
    <lineage>
        <taxon>Bacteria</taxon>
        <taxon>Bacillati</taxon>
        <taxon>Cyanobacteriota</taxon>
        <taxon>Cyanophyceae</taxon>
        <taxon>Coleofasciculales</taxon>
        <taxon>Coleofasciculaceae</taxon>
        <taxon>Moorena</taxon>
    </lineage>
</organism>
<evidence type="ECO:0000256" key="1">
    <source>
        <dbReference type="ARBA" id="ARBA00004651"/>
    </source>
</evidence>
<evidence type="ECO:0000256" key="5">
    <source>
        <dbReference type="ARBA" id="ARBA00023136"/>
    </source>
</evidence>
<feature type="transmembrane region" description="Helical" evidence="6">
    <location>
        <begin position="278"/>
        <end position="300"/>
    </location>
</feature>
<dbReference type="GO" id="GO:0005886">
    <property type="term" value="C:plasma membrane"/>
    <property type="evidence" value="ECO:0007669"/>
    <property type="project" value="UniProtKB-SubCell"/>
</dbReference>
<dbReference type="PANTHER" id="PTHR40277">
    <property type="entry name" value="BLL5419 PROTEIN"/>
    <property type="match status" value="1"/>
</dbReference>
<evidence type="ECO:0000313" key="8">
    <source>
        <dbReference type="Proteomes" id="UP000176944"/>
    </source>
</evidence>
<sequence>MGKSSILRFLRIAVTTALLVYVFHKAGLLTLQGWRNLFDTFAHTKLIFLLASIAILPILDFASSVKWYFLSRSCGLSVGLWRLYAYYVIGKFFSLILPSSIGGDVIRIHELGRYTGRYADAAAVVFVERFSGLATLVMLALIAVIVNLQVFNIPWLTISLSIGILGLGFICWLIVDDRPFNLSQKIFGERLPIFKKIFSKIEKFRNAVLLYKDDSGALVWALVNSLIFYFLSVINVWVSALTFNAEINFISTLVAVPVIMFIMNLPFSIGGIGLTEFAYTFTLGLFGVNPAVAISTTLLMRLKTFIDAGIGGLLYPLVRFENSTARELSKEIERSYSKQSKD</sequence>
<dbReference type="Pfam" id="PF03706">
    <property type="entry name" value="LPG_synthase_TM"/>
    <property type="match status" value="1"/>
</dbReference>
<dbReference type="Proteomes" id="UP000176944">
    <property type="component" value="Chromosome"/>
</dbReference>
<evidence type="ECO:0000256" key="4">
    <source>
        <dbReference type="ARBA" id="ARBA00022989"/>
    </source>
</evidence>
<dbReference type="NCBIfam" id="TIGR00374">
    <property type="entry name" value="flippase-like domain"/>
    <property type="match status" value="1"/>
</dbReference>
<keyword evidence="2" id="KW-1003">Cell membrane</keyword>
<gene>
    <name evidence="7" type="ORF">BJP36_09070</name>
</gene>
<keyword evidence="5 6" id="KW-0472">Membrane</keyword>
<feature type="transmembrane region" description="Helical" evidence="6">
    <location>
        <begin position="46"/>
        <end position="69"/>
    </location>
</feature>
<evidence type="ECO:0000256" key="3">
    <source>
        <dbReference type="ARBA" id="ARBA00022692"/>
    </source>
</evidence>
<proteinExistence type="predicted"/>
<feature type="transmembrane region" description="Helical" evidence="6">
    <location>
        <begin position="12"/>
        <end position="34"/>
    </location>
</feature>
<name>A0A1D9FXG9_MOOP1</name>
<comment type="subcellular location">
    <subcellularLocation>
        <location evidence="1">Cell membrane</location>
        <topology evidence="1">Multi-pass membrane protein</topology>
    </subcellularLocation>
</comment>
<dbReference type="AlphaFoldDB" id="A0A1D9FXG9"/>